<proteinExistence type="predicted"/>
<accession>A0ACD5HEH1</accession>
<gene>
    <name evidence="1" type="ORF">HHS34_010870</name>
</gene>
<evidence type="ECO:0000313" key="1">
    <source>
        <dbReference type="EMBL" id="XRI72941.1"/>
    </source>
</evidence>
<dbReference type="EC" id="2.5.1.141" evidence="1"/>
<keyword evidence="1" id="KW-0808">Transferase</keyword>
<reference evidence="1 2" key="1">
    <citation type="journal article" date="2021" name="ISME J.">
        <title>Genomic evolution of the class Acidithiobacillia: deep-branching Proteobacteria living in extreme acidic conditions.</title>
        <authorList>
            <person name="Moya-Beltran A."/>
            <person name="Beard S."/>
            <person name="Rojas-Villalobos C."/>
            <person name="Issotta F."/>
            <person name="Gallardo Y."/>
            <person name="Ulloa R."/>
            <person name="Giaveno A."/>
            <person name="Degli Esposti M."/>
            <person name="Johnson D.B."/>
            <person name="Quatrini R."/>
        </authorList>
    </citation>
    <scope>NUCLEOTIDE SEQUENCE [LARGE SCALE GENOMIC DNA]</scope>
    <source>
        <strain evidence="1 2">GG1-14</strain>
    </source>
</reference>
<protein>
    <submittedName>
        <fullName evidence="1">Heme o synthase</fullName>
        <ecNumber evidence="1">2.5.1.141</ecNumber>
    </submittedName>
</protein>
<organism evidence="1 2">
    <name type="scientific">Acidithiobacillus montserratensis</name>
    <dbReference type="NCBI Taxonomy" id="2729135"/>
    <lineage>
        <taxon>Bacteria</taxon>
        <taxon>Pseudomonadati</taxon>
        <taxon>Pseudomonadota</taxon>
        <taxon>Acidithiobacillia</taxon>
        <taxon>Acidithiobacillales</taxon>
        <taxon>Acidithiobacillaceae</taxon>
        <taxon>Acidithiobacillus</taxon>
    </lineage>
</organism>
<dbReference type="Proteomes" id="UP001195965">
    <property type="component" value="Chromosome"/>
</dbReference>
<sequence>MKSHMIASPPNDPDGLLPAAGASLTGTVTGKLDRRSGNGFQPGLLLHDLWILAKARVVSLLVFTAAVGEILAPHALIHWQAALAGLLGIALAGGAGGVLNQIVEPDLDQHMRRTLHRPLAEGRISRRGAMIYAILLMSAAITILAWGTNPLTLVLTLAGTVGYGVVYTLYLKPSTPWNIVWGGLAGALPPLIGWTAITGSIAALPVVLVLLVFVWTPAHFWPLAINCRRDYAKACIPMLPCTHGIDRTRQEVLHYAVLTWAVSLIPAFLTGDWIYGGIAWLSGAWFVGMALRLKALPEGPEMDQYARSMFAYSISYLFLLYTALILGKLVMGYGFNI</sequence>
<keyword evidence="2" id="KW-1185">Reference proteome</keyword>
<name>A0ACD5HEH1_9PROT</name>
<evidence type="ECO:0000313" key="2">
    <source>
        <dbReference type="Proteomes" id="UP001195965"/>
    </source>
</evidence>
<dbReference type="EMBL" id="CP127526">
    <property type="protein sequence ID" value="XRI72941.1"/>
    <property type="molecule type" value="Genomic_DNA"/>
</dbReference>